<protein>
    <submittedName>
        <fullName evidence="1">Uncharacterized protein</fullName>
    </submittedName>
</protein>
<dbReference type="Proteomes" id="UP000537141">
    <property type="component" value="Unassembled WGS sequence"/>
</dbReference>
<dbReference type="EMBL" id="JACHHU010000036">
    <property type="protein sequence ID" value="MBB6544761.1"/>
    <property type="molecule type" value="Genomic_DNA"/>
</dbReference>
<evidence type="ECO:0000313" key="2">
    <source>
        <dbReference type="Proteomes" id="UP000537141"/>
    </source>
</evidence>
<dbReference type="RefSeq" id="WP_184426183.1">
    <property type="nucleotide sequence ID" value="NZ_BAABLB010000034.1"/>
</dbReference>
<evidence type="ECO:0000313" key="1">
    <source>
        <dbReference type="EMBL" id="MBB6544761.1"/>
    </source>
</evidence>
<accession>A0A7X0NK35</accession>
<comment type="caution">
    <text evidence="1">The sequence shown here is derived from an EMBL/GenBank/DDBJ whole genome shotgun (WGS) entry which is preliminary data.</text>
</comment>
<keyword evidence="2" id="KW-1185">Reference proteome</keyword>
<name>A0A7X0NK35_9GAMM</name>
<dbReference type="AlphaFoldDB" id="A0A7X0NK35"/>
<proteinExistence type="predicted"/>
<sequence>MSRILSKVANAIGVGGKAEETDSTYIGQGFNKGLVDNARPTPEYEHFELITEGEHKGKYKPVFTFGYQSNYRNKKQEAEMFAIYKSGKEIYAPDPKADPQDYTEEVLAKRAQIIKEQGRDNDFMFIGSHSKPNQ</sequence>
<gene>
    <name evidence="1" type="ORF">HNQ55_003294</name>
</gene>
<reference evidence="1 2" key="1">
    <citation type="submission" date="2020-08" db="EMBL/GenBank/DDBJ databases">
        <title>Genomic Encyclopedia of Type Strains, Phase IV (KMG-IV): sequencing the most valuable type-strain genomes for metagenomic binning, comparative biology and taxonomic classification.</title>
        <authorList>
            <person name="Goeker M."/>
        </authorList>
    </citation>
    <scope>NUCLEOTIDE SEQUENCE [LARGE SCALE GENOMIC DNA]</scope>
    <source>
        <strain evidence="1 2">DSM 26287</strain>
    </source>
</reference>
<organism evidence="1 2">
    <name type="scientific">Thalassotalea piscium</name>
    <dbReference type="NCBI Taxonomy" id="1230533"/>
    <lineage>
        <taxon>Bacteria</taxon>
        <taxon>Pseudomonadati</taxon>
        <taxon>Pseudomonadota</taxon>
        <taxon>Gammaproteobacteria</taxon>
        <taxon>Alteromonadales</taxon>
        <taxon>Colwelliaceae</taxon>
        <taxon>Thalassotalea</taxon>
    </lineage>
</organism>